<organism evidence="1 2">
    <name type="scientific">Mola mola</name>
    <name type="common">Ocean sunfish</name>
    <name type="synonym">Tetraodon mola</name>
    <dbReference type="NCBI Taxonomy" id="94237"/>
    <lineage>
        <taxon>Eukaryota</taxon>
        <taxon>Metazoa</taxon>
        <taxon>Chordata</taxon>
        <taxon>Craniata</taxon>
        <taxon>Vertebrata</taxon>
        <taxon>Euteleostomi</taxon>
        <taxon>Actinopterygii</taxon>
        <taxon>Neopterygii</taxon>
        <taxon>Teleostei</taxon>
        <taxon>Neoteleostei</taxon>
        <taxon>Acanthomorphata</taxon>
        <taxon>Eupercaria</taxon>
        <taxon>Tetraodontiformes</taxon>
        <taxon>Molidae</taxon>
        <taxon>Mola</taxon>
    </lineage>
</organism>
<dbReference type="AlphaFoldDB" id="A0A3Q3XBL5"/>
<dbReference type="Ensembl" id="ENSMMOT00000023504.1">
    <property type="protein sequence ID" value="ENSMMOP00000023119.1"/>
    <property type="gene ID" value="ENSMMOG00000017595.1"/>
</dbReference>
<sequence length="97" mass="10566">MRTSTSASDVAVDVFNGVVSQVESSASADAVGADRKRKALSRLPGLCGRLKRRRVTILCNLQKFCWPGRSRGRSQSAGQVCRCPRGSRCSHFFVHSP</sequence>
<evidence type="ECO:0000313" key="2">
    <source>
        <dbReference type="Proteomes" id="UP000261620"/>
    </source>
</evidence>
<accession>A0A3Q3XBL5</accession>
<protein>
    <recommendedName>
        <fullName evidence="3">Cocaine- and amphetamine-regulated transcript protein</fullName>
    </recommendedName>
</protein>
<name>A0A3Q3XBL5_MOLML</name>
<proteinExistence type="predicted"/>
<dbReference type="Proteomes" id="UP000261620">
    <property type="component" value="Unplaced"/>
</dbReference>
<evidence type="ECO:0008006" key="3">
    <source>
        <dbReference type="Google" id="ProtNLM"/>
    </source>
</evidence>
<reference evidence="1" key="2">
    <citation type="submission" date="2025-09" db="UniProtKB">
        <authorList>
            <consortium name="Ensembl"/>
        </authorList>
    </citation>
    <scope>IDENTIFICATION</scope>
</reference>
<evidence type="ECO:0000313" key="1">
    <source>
        <dbReference type="Ensembl" id="ENSMMOP00000023119.1"/>
    </source>
</evidence>
<reference evidence="1" key="1">
    <citation type="submission" date="2025-08" db="UniProtKB">
        <authorList>
            <consortium name="Ensembl"/>
        </authorList>
    </citation>
    <scope>IDENTIFICATION</scope>
</reference>
<keyword evidence="2" id="KW-1185">Reference proteome</keyword>
<dbReference type="OMA" id="CWKGRSQ"/>